<proteinExistence type="predicted"/>
<accession>X0USG8</accession>
<sequence length="69" mass="7784">MLLAEKEIRIPIEEAHNGLLDYFRRNVLESLLSNEIPIRFVITQTDNDGYSCELGVLSSGENLNGSIFD</sequence>
<feature type="non-terminal residue" evidence="1">
    <location>
        <position position="69"/>
    </location>
</feature>
<protein>
    <submittedName>
        <fullName evidence="1">Uncharacterized protein</fullName>
    </submittedName>
</protein>
<organism evidence="1">
    <name type="scientific">marine sediment metagenome</name>
    <dbReference type="NCBI Taxonomy" id="412755"/>
    <lineage>
        <taxon>unclassified sequences</taxon>
        <taxon>metagenomes</taxon>
        <taxon>ecological metagenomes</taxon>
    </lineage>
</organism>
<reference evidence="1" key="1">
    <citation type="journal article" date="2014" name="Front. Microbiol.">
        <title>High frequency of phylogenetically diverse reductive dehalogenase-homologous genes in deep subseafloor sedimentary metagenomes.</title>
        <authorList>
            <person name="Kawai M."/>
            <person name="Futagami T."/>
            <person name="Toyoda A."/>
            <person name="Takaki Y."/>
            <person name="Nishi S."/>
            <person name="Hori S."/>
            <person name="Arai W."/>
            <person name="Tsubouchi T."/>
            <person name="Morono Y."/>
            <person name="Uchiyama I."/>
            <person name="Ito T."/>
            <person name="Fujiyama A."/>
            <person name="Inagaki F."/>
            <person name="Takami H."/>
        </authorList>
    </citation>
    <scope>NUCLEOTIDE SEQUENCE</scope>
    <source>
        <strain evidence="1">Expedition CK06-06</strain>
    </source>
</reference>
<evidence type="ECO:0000313" key="1">
    <source>
        <dbReference type="EMBL" id="GAG03243.1"/>
    </source>
</evidence>
<dbReference type="EMBL" id="BARS01025358">
    <property type="protein sequence ID" value="GAG03243.1"/>
    <property type="molecule type" value="Genomic_DNA"/>
</dbReference>
<name>X0USG8_9ZZZZ</name>
<comment type="caution">
    <text evidence="1">The sequence shown here is derived from an EMBL/GenBank/DDBJ whole genome shotgun (WGS) entry which is preliminary data.</text>
</comment>
<dbReference type="AlphaFoldDB" id="X0USG8"/>
<gene>
    <name evidence="1" type="ORF">S01H1_40091</name>
</gene>